<feature type="binding site" evidence="9">
    <location>
        <position position="145"/>
    </location>
    <ligand>
        <name>Zn(2+)</name>
        <dbReference type="ChEBI" id="CHEBI:29105"/>
        <label>2</label>
    </ligand>
</feature>
<dbReference type="Gene3D" id="3.30.40.10">
    <property type="entry name" value="Zinc/RING finger domain, C3HC4 (zinc finger)"/>
    <property type="match status" value="1"/>
</dbReference>
<dbReference type="PROSITE" id="PS50016">
    <property type="entry name" value="ZF_PHD_2"/>
    <property type="match status" value="1"/>
</dbReference>
<dbReference type="VEuPathDB" id="MicrosporidiaDB:M970_101010"/>
<keyword evidence="12" id="KW-0238">DNA-binding</keyword>
<keyword evidence="6" id="KW-0156">Chromatin regulator</keyword>
<feature type="site" description="Histone H3K4me3 binding" evidence="8">
    <location>
        <position position="146"/>
    </location>
</feature>
<feature type="binding site" evidence="9">
    <location>
        <position position="134"/>
    </location>
    <ligand>
        <name>Zn(2+)</name>
        <dbReference type="ChEBI" id="CHEBI:29105"/>
        <label>1</label>
    </ligand>
</feature>
<protein>
    <submittedName>
        <fullName evidence="12">DNA-binding domain containing protein</fullName>
    </submittedName>
</protein>
<keyword evidence="4 10" id="KW-0863">Zinc-finger</keyword>
<dbReference type="SMART" id="SM00249">
    <property type="entry name" value="PHD"/>
    <property type="match status" value="1"/>
</dbReference>
<dbReference type="EMBL" id="KC513613">
    <property type="protein sequence ID" value="AGE96181.1"/>
    <property type="molecule type" value="Genomic_DNA"/>
</dbReference>
<evidence type="ECO:0000256" key="4">
    <source>
        <dbReference type="ARBA" id="ARBA00022771"/>
    </source>
</evidence>
<keyword evidence="7" id="KW-0539">Nucleus</keyword>
<evidence type="ECO:0000256" key="1">
    <source>
        <dbReference type="ARBA" id="ARBA00004123"/>
    </source>
</evidence>
<dbReference type="InterPro" id="IPR001965">
    <property type="entry name" value="Znf_PHD"/>
</dbReference>
<dbReference type="InterPro" id="IPR028651">
    <property type="entry name" value="ING_fam"/>
</dbReference>
<evidence type="ECO:0000256" key="7">
    <source>
        <dbReference type="ARBA" id="ARBA00023242"/>
    </source>
</evidence>
<dbReference type="PROSITE" id="PS01359">
    <property type="entry name" value="ZF_PHD_1"/>
    <property type="match status" value="1"/>
</dbReference>
<comment type="similarity">
    <text evidence="2">Belongs to the ING family.</text>
</comment>
<dbReference type="GO" id="GO:0005634">
    <property type="term" value="C:nucleus"/>
    <property type="evidence" value="ECO:0007669"/>
    <property type="project" value="UniProtKB-SubCell"/>
</dbReference>
<dbReference type="PANTHER" id="PTHR10333">
    <property type="entry name" value="INHIBITOR OF GROWTH PROTEIN"/>
    <property type="match status" value="1"/>
</dbReference>
<feature type="binding site" evidence="9">
    <location>
        <position position="132"/>
    </location>
    <ligand>
        <name>Zn(2+)</name>
        <dbReference type="ChEBI" id="CHEBI:29105"/>
        <label>1</label>
    </ligand>
</feature>
<evidence type="ECO:0000256" key="2">
    <source>
        <dbReference type="ARBA" id="ARBA00010210"/>
    </source>
</evidence>
<accession>M1KLI9</accession>
<feature type="binding site" evidence="9">
    <location>
        <position position="172"/>
    </location>
    <ligand>
        <name>Zn(2+)</name>
        <dbReference type="ChEBI" id="CHEBI:29105"/>
        <label>2</label>
    </ligand>
</feature>
<keyword evidence="5 9" id="KW-0862">Zinc</keyword>
<feature type="binding site" evidence="9">
    <location>
        <position position="156"/>
    </location>
    <ligand>
        <name>Zn(2+)</name>
        <dbReference type="ChEBI" id="CHEBI:29105"/>
        <label>1</label>
    </ligand>
</feature>
<feature type="domain" description="PHD-type" evidence="11">
    <location>
        <begin position="129"/>
        <end position="178"/>
    </location>
</feature>
<dbReference type="GO" id="GO:0006325">
    <property type="term" value="P:chromatin organization"/>
    <property type="evidence" value="ECO:0007669"/>
    <property type="project" value="UniProtKB-KW"/>
</dbReference>
<name>M1KLI9_ENCCN</name>
<feature type="site" description="Histone H3K4me3 binding" evidence="8">
    <location>
        <position position="142"/>
    </location>
</feature>
<dbReference type="InterPro" id="IPR011011">
    <property type="entry name" value="Znf_FYVE_PHD"/>
</dbReference>
<evidence type="ECO:0000259" key="11">
    <source>
        <dbReference type="PROSITE" id="PS50016"/>
    </source>
</evidence>
<evidence type="ECO:0000256" key="9">
    <source>
        <dbReference type="PIRSR" id="PIRSR628651-51"/>
    </source>
</evidence>
<evidence type="ECO:0000256" key="8">
    <source>
        <dbReference type="PIRSR" id="PIRSR628651-50"/>
    </source>
</evidence>
<dbReference type="InterPro" id="IPR013083">
    <property type="entry name" value="Znf_RING/FYVE/PHD"/>
</dbReference>
<dbReference type="GO" id="GO:0008270">
    <property type="term" value="F:zinc ion binding"/>
    <property type="evidence" value="ECO:0007669"/>
    <property type="project" value="UniProtKB-KW"/>
</dbReference>
<dbReference type="VEuPathDB" id="MicrosporidiaDB:AEWQ_101010"/>
<proteinExistence type="inferred from homology"/>
<feature type="binding site" evidence="9">
    <location>
        <position position="175"/>
    </location>
    <ligand>
        <name>Zn(2+)</name>
        <dbReference type="ChEBI" id="CHEBI:29105"/>
        <label>2</label>
    </ligand>
</feature>
<reference evidence="12" key="1">
    <citation type="journal article" date="2013" name="Eukaryot. Cell">
        <title>Extremely Reduced Levels of Heterozygosity in the Vertebrate Pathogen Encephalitozoon cuniculi.</title>
        <authorList>
            <person name="Selman M."/>
            <person name="Sak B."/>
            <person name="Kvac M."/>
            <person name="Farinelli L."/>
            <person name="Weiss L.M."/>
            <person name="Corradi N."/>
        </authorList>
    </citation>
    <scope>NUCLEOTIDE SEQUENCE</scope>
</reference>
<feature type="binding site" evidence="9">
    <location>
        <position position="159"/>
    </location>
    <ligand>
        <name>Zn(2+)</name>
        <dbReference type="ChEBI" id="CHEBI:29105"/>
        <label>1</label>
    </ligand>
</feature>
<dbReference type="AlphaFoldDB" id="M1KLI9"/>
<sequence>MQMYFEVFDKMLEEVQQLRLDAIYFTKSTSRMDRRVEKLRRRCGRYKEKFVRKPLEKYAKRIDKCHKAVKRLLRNSSCSAGAFREVIHGLKRRCEELCSKAGVSFNLEGPLVPDMNCIVSVGEMGGSERLYCKCNRPAFKSMIACDSLDCKREWFHFECVGISGLPKMSWTCPECKKAATLTG</sequence>
<evidence type="ECO:0000313" key="12">
    <source>
        <dbReference type="EMBL" id="AGE96181.1"/>
    </source>
</evidence>
<feature type="binding site" evidence="9">
    <location>
        <position position="150"/>
    </location>
    <ligand>
        <name>Zn(2+)</name>
        <dbReference type="ChEBI" id="CHEBI:29105"/>
        <label>2</label>
    </ligand>
</feature>
<dbReference type="VEuPathDB" id="MicrosporidiaDB:ECU10_1090"/>
<dbReference type="InterPro" id="IPR019787">
    <property type="entry name" value="Znf_PHD-finger"/>
</dbReference>
<dbReference type="CDD" id="cd15505">
    <property type="entry name" value="PHD_ING"/>
    <property type="match status" value="1"/>
</dbReference>
<dbReference type="InterPro" id="IPR019786">
    <property type="entry name" value="Zinc_finger_PHD-type_CS"/>
</dbReference>
<evidence type="ECO:0000256" key="6">
    <source>
        <dbReference type="ARBA" id="ARBA00022853"/>
    </source>
</evidence>
<dbReference type="VEuPathDB" id="MicrosporidiaDB:AEWD_101010"/>
<keyword evidence="3 9" id="KW-0479">Metal-binding</keyword>
<evidence type="ECO:0000256" key="5">
    <source>
        <dbReference type="ARBA" id="ARBA00022833"/>
    </source>
</evidence>
<dbReference type="PANTHER" id="PTHR10333:SF42">
    <property type="entry name" value="INHIBITOR OF GROWTH PROTEIN 5"/>
    <property type="match status" value="1"/>
</dbReference>
<gene>
    <name evidence="12" type="ORF">ECU10_1090</name>
</gene>
<evidence type="ECO:0000256" key="10">
    <source>
        <dbReference type="PROSITE-ProRule" id="PRU00146"/>
    </source>
</evidence>
<organism evidence="12">
    <name type="scientific">Encephalitozoon cuniculi</name>
    <name type="common">Microsporidian parasite</name>
    <dbReference type="NCBI Taxonomy" id="6035"/>
    <lineage>
        <taxon>Eukaryota</taxon>
        <taxon>Fungi</taxon>
        <taxon>Fungi incertae sedis</taxon>
        <taxon>Microsporidia</taxon>
        <taxon>Unikaryonidae</taxon>
        <taxon>Encephalitozoon</taxon>
    </lineage>
</organism>
<dbReference type="SUPFAM" id="SSF57903">
    <property type="entry name" value="FYVE/PHD zinc finger"/>
    <property type="match status" value="1"/>
</dbReference>
<comment type="subcellular location">
    <subcellularLocation>
        <location evidence="1">Nucleus</location>
    </subcellularLocation>
</comment>
<dbReference type="VEuPathDB" id="MicrosporidiaDB:AEWR_101010"/>
<feature type="site" description="Histone H3K4me3 binding" evidence="8">
    <location>
        <position position="131"/>
    </location>
</feature>
<evidence type="ECO:0000256" key="3">
    <source>
        <dbReference type="ARBA" id="ARBA00022723"/>
    </source>
</evidence>
<dbReference type="GO" id="GO:0003677">
    <property type="term" value="F:DNA binding"/>
    <property type="evidence" value="ECO:0007669"/>
    <property type="project" value="UniProtKB-KW"/>
</dbReference>
<feature type="site" description="Histone H3K4me3 binding" evidence="8">
    <location>
        <position position="154"/>
    </location>
</feature>